<evidence type="ECO:0000313" key="2">
    <source>
        <dbReference type="Proteomes" id="UP000001930"/>
    </source>
</evidence>
<keyword evidence="2" id="KW-1185">Reference proteome</keyword>
<accession>Q2T7I2</accession>
<proteinExistence type="predicted"/>
<dbReference type="Proteomes" id="UP000001930">
    <property type="component" value="Chromosome II"/>
</dbReference>
<dbReference type="AlphaFoldDB" id="Q2T7I2"/>
<gene>
    <name evidence="1" type="ordered locus">BTH_II0668</name>
</gene>
<name>Q2T7I2_BURTA</name>
<dbReference type="KEGG" id="bte:BTH_II0668"/>
<protein>
    <submittedName>
        <fullName evidence="1">Uncharacterized protein</fullName>
    </submittedName>
</protein>
<dbReference type="HOGENOM" id="CLU_3248539_0_0_4"/>
<reference evidence="1 2" key="1">
    <citation type="journal article" date="2005" name="BMC Genomics">
        <title>Bacterial genome adaptation to niches: divergence of the potential virulence genes in three Burkholderia species of different survival strategies.</title>
        <authorList>
            <person name="Kim H.S."/>
            <person name="Schell M.A."/>
            <person name="Yu Y."/>
            <person name="Ulrich R.L."/>
            <person name="Sarria S.H."/>
            <person name="Nierman W.C."/>
            <person name="DeShazer D."/>
        </authorList>
    </citation>
    <scope>NUCLEOTIDE SEQUENCE [LARGE SCALE GENOMIC DNA]</scope>
    <source>
        <strain evidence="2">ATCC 700388 / DSM 13276 / CCUG 48851 / CIP 106301 / E264</strain>
    </source>
</reference>
<dbReference type="EMBL" id="CP000085">
    <property type="protein sequence ID" value="ABC34497.1"/>
    <property type="molecule type" value="Genomic_DNA"/>
</dbReference>
<organism evidence="1 2">
    <name type="scientific">Burkholderia thailandensis (strain ATCC 700388 / DSM 13276 / CCUG 48851 / CIP 106301 / E264)</name>
    <dbReference type="NCBI Taxonomy" id="271848"/>
    <lineage>
        <taxon>Bacteria</taxon>
        <taxon>Pseudomonadati</taxon>
        <taxon>Pseudomonadota</taxon>
        <taxon>Betaproteobacteria</taxon>
        <taxon>Burkholderiales</taxon>
        <taxon>Burkholderiaceae</taxon>
        <taxon>Burkholderia</taxon>
        <taxon>pseudomallei group</taxon>
    </lineage>
</organism>
<evidence type="ECO:0000313" key="1">
    <source>
        <dbReference type="EMBL" id="ABC34497.1"/>
    </source>
</evidence>
<sequence>MRREAAVAPARILGRLAAAPGRAAGHSILVEQVSGRLASSYR</sequence>